<gene>
    <name evidence="2" type="ORF">LSAT_V11C100042800</name>
</gene>
<comment type="caution">
    <text evidence="2">The sequence shown here is derived from an EMBL/GenBank/DDBJ whole genome shotgun (WGS) entry which is preliminary data.</text>
</comment>
<evidence type="ECO:0000313" key="2">
    <source>
        <dbReference type="EMBL" id="KAJ0228042.1"/>
    </source>
</evidence>
<sequence length="236" mass="27366">MIIEMLSRASLQTFDCLRCTSKYFEKLTYKKNFLNLYKRRNNVVFGVIFIPSCGGKNFDIGCLTNSCTILASSLCGLIVGEVCYGSYEFEAVAFQDHLIIIHSVIYIIFVYFITDMYFLCSDLLKDQVDYDYFHLELFDSTTWQWGELCNIRLPSSVYPVSDEAIITGGVFYFLLSNHDILRFDVYLEEYLVIFAPSVINDFNSYASRLIKFDGKLGCFSISRGHLWAIWAFIQNW</sequence>
<reference evidence="2 3" key="1">
    <citation type="journal article" date="2017" name="Nat. Commun.">
        <title>Genome assembly with in vitro proximity ligation data and whole-genome triplication in lettuce.</title>
        <authorList>
            <person name="Reyes-Chin-Wo S."/>
            <person name="Wang Z."/>
            <person name="Yang X."/>
            <person name="Kozik A."/>
            <person name="Arikit S."/>
            <person name="Song C."/>
            <person name="Xia L."/>
            <person name="Froenicke L."/>
            <person name="Lavelle D.O."/>
            <person name="Truco M.J."/>
            <person name="Xia R."/>
            <person name="Zhu S."/>
            <person name="Xu C."/>
            <person name="Xu H."/>
            <person name="Xu X."/>
            <person name="Cox K."/>
            <person name="Korf I."/>
            <person name="Meyers B.C."/>
            <person name="Michelmore R.W."/>
        </authorList>
    </citation>
    <scope>NUCLEOTIDE SEQUENCE [LARGE SCALE GENOMIC DNA]</scope>
    <source>
        <strain evidence="3">cv. Salinas</strain>
        <tissue evidence="2">Seedlings</tissue>
    </source>
</reference>
<keyword evidence="1" id="KW-1133">Transmembrane helix</keyword>
<proteinExistence type="predicted"/>
<evidence type="ECO:0008006" key="4">
    <source>
        <dbReference type="Google" id="ProtNLM"/>
    </source>
</evidence>
<keyword evidence="1" id="KW-0812">Transmembrane</keyword>
<organism evidence="2 3">
    <name type="scientific">Lactuca sativa</name>
    <name type="common">Garden lettuce</name>
    <dbReference type="NCBI Taxonomy" id="4236"/>
    <lineage>
        <taxon>Eukaryota</taxon>
        <taxon>Viridiplantae</taxon>
        <taxon>Streptophyta</taxon>
        <taxon>Embryophyta</taxon>
        <taxon>Tracheophyta</taxon>
        <taxon>Spermatophyta</taxon>
        <taxon>Magnoliopsida</taxon>
        <taxon>eudicotyledons</taxon>
        <taxon>Gunneridae</taxon>
        <taxon>Pentapetalae</taxon>
        <taxon>asterids</taxon>
        <taxon>campanulids</taxon>
        <taxon>Asterales</taxon>
        <taxon>Asteraceae</taxon>
        <taxon>Cichorioideae</taxon>
        <taxon>Cichorieae</taxon>
        <taxon>Lactucinae</taxon>
        <taxon>Lactuca</taxon>
    </lineage>
</organism>
<dbReference type="Proteomes" id="UP000235145">
    <property type="component" value="Unassembled WGS sequence"/>
</dbReference>
<dbReference type="AlphaFoldDB" id="A0A9R1WSK9"/>
<name>A0A9R1WSK9_LACSA</name>
<feature type="transmembrane region" description="Helical" evidence="1">
    <location>
        <begin position="67"/>
        <end position="87"/>
    </location>
</feature>
<dbReference type="EMBL" id="NBSK02000001">
    <property type="protein sequence ID" value="KAJ0228042.1"/>
    <property type="molecule type" value="Genomic_DNA"/>
</dbReference>
<accession>A0A9R1WSK9</accession>
<evidence type="ECO:0000313" key="3">
    <source>
        <dbReference type="Proteomes" id="UP000235145"/>
    </source>
</evidence>
<keyword evidence="3" id="KW-1185">Reference proteome</keyword>
<feature type="transmembrane region" description="Helical" evidence="1">
    <location>
        <begin position="99"/>
        <end position="120"/>
    </location>
</feature>
<protein>
    <recommendedName>
        <fullName evidence="4">F-box associated domain-containing protein</fullName>
    </recommendedName>
</protein>
<keyword evidence="1" id="KW-0472">Membrane</keyword>
<evidence type="ECO:0000256" key="1">
    <source>
        <dbReference type="SAM" id="Phobius"/>
    </source>
</evidence>